<dbReference type="CDD" id="cd01392">
    <property type="entry name" value="HTH_LacI"/>
    <property type="match status" value="1"/>
</dbReference>
<keyword evidence="1" id="KW-0678">Repressor</keyword>
<dbReference type="Pfam" id="PF13377">
    <property type="entry name" value="Peripla_BP_3"/>
    <property type="match status" value="1"/>
</dbReference>
<dbReference type="PROSITE" id="PS50932">
    <property type="entry name" value="HTH_LACI_2"/>
    <property type="match status" value="1"/>
</dbReference>
<keyword evidence="7" id="KW-1185">Reference proteome</keyword>
<dbReference type="GO" id="GO:0003700">
    <property type="term" value="F:DNA-binding transcription factor activity"/>
    <property type="evidence" value="ECO:0007669"/>
    <property type="project" value="TreeGrafter"/>
</dbReference>
<dbReference type="PANTHER" id="PTHR30146">
    <property type="entry name" value="LACI-RELATED TRANSCRIPTIONAL REPRESSOR"/>
    <property type="match status" value="1"/>
</dbReference>
<comment type="caution">
    <text evidence="6">The sequence shown here is derived from an EMBL/GenBank/DDBJ whole genome shotgun (WGS) entry which is preliminary data.</text>
</comment>
<dbReference type="SUPFAM" id="SSF53822">
    <property type="entry name" value="Periplasmic binding protein-like I"/>
    <property type="match status" value="1"/>
</dbReference>
<evidence type="ECO:0000313" key="6">
    <source>
        <dbReference type="EMBL" id="MDA3733516.1"/>
    </source>
</evidence>
<reference evidence="6" key="1">
    <citation type="journal article" date="2023" name="Int. J. Syst. Evol. Microbiol.">
        <title>&lt;i&gt;Holtiella tumoricola&lt;/i&gt; gen. nov. sp. nov., isolated from a human clinical sample.</title>
        <authorList>
            <person name="Allen-Vercoe E."/>
            <person name="Daigneault M.C."/>
            <person name="Vancuren S.J."/>
            <person name="Cochrane K."/>
            <person name="O'Neal L.L."/>
            <person name="Sankaranarayanan K."/>
            <person name="Lawson P.A."/>
        </authorList>
    </citation>
    <scope>NUCLEOTIDE SEQUENCE</scope>
    <source>
        <strain evidence="6">CC70A</strain>
    </source>
</reference>
<feature type="domain" description="HTH lacI-type" evidence="5">
    <location>
        <begin position="5"/>
        <end position="59"/>
    </location>
</feature>
<dbReference type="Gene3D" id="3.40.50.2300">
    <property type="match status" value="2"/>
</dbReference>
<dbReference type="Gene3D" id="1.10.260.40">
    <property type="entry name" value="lambda repressor-like DNA-binding domains"/>
    <property type="match status" value="1"/>
</dbReference>
<evidence type="ECO:0000256" key="2">
    <source>
        <dbReference type="ARBA" id="ARBA00023015"/>
    </source>
</evidence>
<dbReference type="RefSeq" id="WP_271013332.1">
    <property type="nucleotide sequence ID" value="NZ_JAQIFT010000063.1"/>
</dbReference>
<protein>
    <submittedName>
        <fullName evidence="6">Substrate-binding domain-containing protein</fullName>
    </submittedName>
</protein>
<dbReference type="CDD" id="cd19974">
    <property type="entry name" value="PBP1_LacI-like"/>
    <property type="match status" value="1"/>
</dbReference>
<dbReference type="InterPro" id="IPR028082">
    <property type="entry name" value="Peripla_BP_I"/>
</dbReference>
<dbReference type="InterPro" id="IPR010982">
    <property type="entry name" value="Lambda_DNA-bd_dom_sf"/>
</dbReference>
<dbReference type="InterPro" id="IPR000843">
    <property type="entry name" value="HTH_LacI"/>
</dbReference>
<evidence type="ECO:0000256" key="3">
    <source>
        <dbReference type="ARBA" id="ARBA00023125"/>
    </source>
</evidence>
<dbReference type="SMART" id="SM00354">
    <property type="entry name" value="HTH_LACI"/>
    <property type="match status" value="1"/>
</dbReference>
<accession>A0AA42J2U1</accession>
<evidence type="ECO:0000256" key="1">
    <source>
        <dbReference type="ARBA" id="ARBA00022491"/>
    </source>
</evidence>
<organism evidence="6 7">
    <name type="scientific">Holtiella tumoricola</name>
    <dbReference type="NCBI Taxonomy" id="3018743"/>
    <lineage>
        <taxon>Bacteria</taxon>
        <taxon>Bacillati</taxon>
        <taxon>Bacillota</taxon>
        <taxon>Clostridia</taxon>
        <taxon>Lachnospirales</taxon>
        <taxon>Cellulosilyticaceae</taxon>
        <taxon>Holtiella</taxon>
    </lineage>
</organism>
<dbReference type="Pfam" id="PF00356">
    <property type="entry name" value="LacI"/>
    <property type="match status" value="1"/>
</dbReference>
<dbReference type="Proteomes" id="UP001169242">
    <property type="component" value="Unassembled WGS sequence"/>
</dbReference>
<dbReference type="AlphaFoldDB" id="A0AA42J2U1"/>
<keyword evidence="4" id="KW-0804">Transcription</keyword>
<sequence>MKKNITMSDIAERLNISTVTVSKALSNKDGVSESLREEIKKVADEMGYRCNIAAKGMKEGCTYNIGVITAERYMMSGNSFYWMMYQKIIQNLSLYNYYAILEIISKETELENELPNMVQDRRIDALIVLGQVRENYIDLISEQNIPIIFLDFYDRHFDMDAVIGDNMYGAYIITNYLVSKGHKEIGYIGNIYATSSILDRYLGYSKTLIEHRIPIRQEWTISDRDSDGVFCEFDLPDKLPTAFVCNCDEVAYHFIQYLNKKGIRVPEDVSVVGFDDYLYATISSPQITTIQVDVENMAKEAVEGIFKKIEDSNYKLGRKVITGKIILRESVRSLC</sequence>
<dbReference type="PANTHER" id="PTHR30146:SF148">
    <property type="entry name" value="HTH-TYPE TRANSCRIPTIONAL REPRESSOR PURR-RELATED"/>
    <property type="match status" value="1"/>
</dbReference>
<dbReference type="GO" id="GO:0000976">
    <property type="term" value="F:transcription cis-regulatory region binding"/>
    <property type="evidence" value="ECO:0007669"/>
    <property type="project" value="TreeGrafter"/>
</dbReference>
<keyword evidence="3" id="KW-0238">DNA-binding</keyword>
<dbReference type="InterPro" id="IPR046335">
    <property type="entry name" value="LacI/GalR-like_sensor"/>
</dbReference>
<keyword evidence="2" id="KW-0805">Transcription regulation</keyword>
<dbReference type="SUPFAM" id="SSF47413">
    <property type="entry name" value="lambda repressor-like DNA-binding domains"/>
    <property type="match status" value="1"/>
</dbReference>
<proteinExistence type="predicted"/>
<evidence type="ECO:0000313" key="7">
    <source>
        <dbReference type="Proteomes" id="UP001169242"/>
    </source>
</evidence>
<evidence type="ECO:0000256" key="4">
    <source>
        <dbReference type="ARBA" id="ARBA00023163"/>
    </source>
</evidence>
<name>A0AA42J2U1_9FIRM</name>
<evidence type="ECO:0000259" key="5">
    <source>
        <dbReference type="PROSITE" id="PS50932"/>
    </source>
</evidence>
<dbReference type="EMBL" id="JAQIFT010000063">
    <property type="protein sequence ID" value="MDA3733516.1"/>
    <property type="molecule type" value="Genomic_DNA"/>
</dbReference>
<gene>
    <name evidence="6" type="ORF">PBV87_18710</name>
</gene>